<proteinExistence type="predicted"/>
<dbReference type="InterPro" id="IPR034593">
    <property type="entry name" value="DgoD-like"/>
</dbReference>
<dbReference type="InterPro" id="IPR036849">
    <property type="entry name" value="Enolase-like_C_sf"/>
</dbReference>
<dbReference type="AlphaFoldDB" id="A0A543BIT0"/>
<gene>
    <name evidence="2" type="ORF">FB560_0336</name>
</gene>
<dbReference type="Gene3D" id="3.20.20.120">
    <property type="entry name" value="Enolase-like C-terminal domain"/>
    <property type="match status" value="1"/>
</dbReference>
<dbReference type="SMART" id="SM00922">
    <property type="entry name" value="MR_MLE"/>
    <property type="match status" value="1"/>
</dbReference>
<dbReference type="EMBL" id="VFOX01000001">
    <property type="protein sequence ID" value="TQL84744.1"/>
    <property type="molecule type" value="Genomic_DNA"/>
</dbReference>
<dbReference type="InterPro" id="IPR029065">
    <property type="entry name" value="Enolase_C-like"/>
</dbReference>
<dbReference type="Gene3D" id="3.30.390.10">
    <property type="entry name" value="Enolase-like, N-terminal domain"/>
    <property type="match status" value="1"/>
</dbReference>
<dbReference type="InterPro" id="IPR013342">
    <property type="entry name" value="Mandelate_racemase_C"/>
</dbReference>
<sequence length="446" mass="48841">MVANASSYINTPPAVGAASNPPGRSRIAPRITAVERFLVRVPFATAVARWNSLNNAQWELLEIVRVRTEDPEVVGFGEALSCYAEFCTTAEAIESVVGEFPLDHAADDRLGLSLQMALYDAAGQSFGVPVHRLFARPQLRDRTPLAWWNTKMPAELLAQEASRSVEAGYLAQKIKARPWFDVREQLAAVDSSTPPEFRVDIDWNSMLLDAAHAIPVLAEIAPLRKVGLFESPIRRDDVAGQRRIHDAVPTLLAEHFDPTLFPVWVRDDAVDAFVISPPGVTSMLKRADAADQLHKDVFLQVCGTGITTAFTAALNAVLPAARLPAVTVMNTYSDDLLHTPLRVSGGHVEVPEGVGLGVSVDEEALERYRVDDGFVVPTPRRLLTVDYGDGRARSFVSAKQLWDDFTELTTMPVQPPGSSLDIADDDGSAEFAALHARARRHPQWVE</sequence>
<reference evidence="2 3" key="1">
    <citation type="submission" date="2019-06" db="EMBL/GenBank/DDBJ databases">
        <title>Sequencing the genomes of 1000 actinobacteria strains.</title>
        <authorList>
            <person name="Klenk H.-P."/>
        </authorList>
    </citation>
    <scope>NUCLEOTIDE SEQUENCE [LARGE SCALE GENOMIC DNA]</scope>
    <source>
        <strain evidence="2 3">DSM 20169</strain>
    </source>
</reference>
<dbReference type="PANTHER" id="PTHR48080">
    <property type="entry name" value="D-GALACTONATE DEHYDRATASE-RELATED"/>
    <property type="match status" value="1"/>
</dbReference>
<protein>
    <submittedName>
        <fullName evidence="2">Galactonate dehydratase</fullName>
    </submittedName>
</protein>
<organism evidence="2 3">
    <name type="scientific">Microbacterium saperdae</name>
    <dbReference type="NCBI Taxonomy" id="69368"/>
    <lineage>
        <taxon>Bacteria</taxon>
        <taxon>Bacillati</taxon>
        <taxon>Actinomycetota</taxon>
        <taxon>Actinomycetes</taxon>
        <taxon>Micrococcales</taxon>
        <taxon>Microbacteriaceae</taxon>
        <taxon>Microbacterium</taxon>
    </lineage>
</organism>
<name>A0A543BIT0_9MICO</name>
<dbReference type="Proteomes" id="UP000317209">
    <property type="component" value="Unassembled WGS sequence"/>
</dbReference>
<dbReference type="SUPFAM" id="SSF54826">
    <property type="entry name" value="Enolase N-terminal domain-like"/>
    <property type="match status" value="1"/>
</dbReference>
<evidence type="ECO:0000313" key="2">
    <source>
        <dbReference type="EMBL" id="TQL84744.1"/>
    </source>
</evidence>
<feature type="domain" description="Mandelate racemase/muconate lactonizing enzyme C-terminal" evidence="1">
    <location>
        <begin position="154"/>
        <end position="251"/>
    </location>
</feature>
<evidence type="ECO:0000259" key="1">
    <source>
        <dbReference type="SMART" id="SM00922"/>
    </source>
</evidence>
<dbReference type="InterPro" id="IPR029017">
    <property type="entry name" value="Enolase-like_N"/>
</dbReference>
<comment type="caution">
    <text evidence="2">The sequence shown here is derived from an EMBL/GenBank/DDBJ whole genome shotgun (WGS) entry which is preliminary data.</text>
</comment>
<evidence type="ECO:0000313" key="3">
    <source>
        <dbReference type="Proteomes" id="UP000317209"/>
    </source>
</evidence>
<keyword evidence="3" id="KW-1185">Reference proteome</keyword>
<dbReference type="SUPFAM" id="SSF51604">
    <property type="entry name" value="Enolase C-terminal domain-like"/>
    <property type="match status" value="1"/>
</dbReference>
<dbReference type="OrthoDB" id="9774531at2"/>
<accession>A0A543BIT0</accession>
<dbReference type="Pfam" id="PF13378">
    <property type="entry name" value="MR_MLE_C"/>
    <property type="match status" value="1"/>
</dbReference>